<dbReference type="SUPFAM" id="SSF52009">
    <property type="entry name" value="Phosphohistidine domain"/>
    <property type="match status" value="1"/>
</dbReference>
<organism evidence="2 3">
    <name type="scientific">Neomoorella stamsii</name>
    <dbReference type="NCBI Taxonomy" id="1266720"/>
    <lineage>
        <taxon>Bacteria</taxon>
        <taxon>Bacillati</taxon>
        <taxon>Bacillota</taxon>
        <taxon>Clostridia</taxon>
        <taxon>Neomoorellales</taxon>
        <taxon>Neomoorellaceae</taxon>
        <taxon>Neomoorella</taxon>
    </lineage>
</organism>
<dbReference type="Gene3D" id="3.50.30.10">
    <property type="entry name" value="Phosphohistidine domain"/>
    <property type="match status" value="1"/>
</dbReference>
<sequence length="557" mass="64390">MSEVLGTYFGDEKFPITWENEAEKQLHWFYDDLHCPNPISPMYFDIGGWWGDTCAYMYRRFGAPFGKGWIAKKINNYVYTAVLPRESEEAQKIAPYYSAVMPVYAEKFLDWWQERYLPEIMRNNEYLDNYPYDKATIPELLIHLEEALDIQERHFKIHWILNLAQFQAFLEFRAVYKEVLGAEDPDNIGKILVSDNDRNWDSIKELWKLKEKIKSNPDLKKLFDLKEPNKIMTALKEVKAGQEFLKDLAAYQKEYGYKAIYTHEYIYPTWIEDPTPIIEMLINYLETDYDFNAVYNKCCQEREQAIKDMFARVQDEQARLRLQKALDLALRMAPLTPDHHFYIDQGTYARMRLVLINIGKALVKAGILEKADDIIFLTYDELRQIAITPQAFDVKTLVRNRRAEREAAFKIHPPDWVGTVTRWSLYEEPYKTLWGFPEKFEKAAAKAEEVVDIIKGLPASPGVVEGIARYVVSPTEFDQVQKGEILICKMTNPAWVAVFTKIAGLVTDAGGVLAHPAVVSREFGIPAVVGTSNATQKIKTGDRVRVNGNTGVVEIIR</sequence>
<accession>A0A9X7P6U6</accession>
<dbReference type="AlphaFoldDB" id="A0A9X7P6U6"/>
<dbReference type="InterPro" id="IPR008279">
    <property type="entry name" value="PEP-util_enz_mobile_dom"/>
</dbReference>
<dbReference type="InterPro" id="IPR036637">
    <property type="entry name" value="Phosphohistidine_dom_sf"/>
</dbReference>
<feature type="domain" description="PEP-utilising enzyme mobile" evidence="1">
    <location>
        <begin position="481"/>
        <end position="551"/>
    </location>
</feature>
<keyword evidence="3" id="KW-1185">Reference proteome</keyword>
<reference evidence="2 3" key="1">
    <citation type="submission" date="2018-03" db="EMBL/GenBank/DDBJ databases">
        <title>Genome sequence of Moorella stamsii DSM 26217.</title>
        <authorList>
            <person name="Poehlein A."/>
            <person name="Daniel R."/>
        </authorList>
    </citation>
    <scope>NUCLEOTIDE SEQUENCE [LARGE SCALE GENOMIC DNA]</scope>
    <source>
        <strain evidence="3">DSM 26217</strain>
    </source>
</reference>
<dbReference type="Proteomes" id="UP000239430">
    <property type="component" value="Unassembled WGS sequence"/>
</dbReference>
<name>A0A9X7P6U6_9FIRM</name>
<dbReference type="RefSeq" id="WP_054938026.1">
    <property type="nucleotide sequence ID" value="NZ_PVXL01000029.1"/>
</dbReference>
<protein>
    <submittedName>
        <fullName evidence="2">Chondramide synthase cmdD</fullName>
    </submittedName>
</protein>
<dbReference type="PANTHER" id="PTHR43615">
    <property type="entry name" value="PHOSPHOENOLPYRUVATE SYNTHASE-RELATED"/>
    <property type="match status" value="1"/>
</dbReference>
<dbReference type="PANTHER" id="PTHR43615:SF1">
    <property type="entry name" value="PPDK_N DOMAIN-CONTAINING PROTEIN"/>
    <property type="match status" value="1"/>
</dbReference>
<proteinExistence type="predicted"/>
<dbReference type="GO" id="GO:0016772">
    <property type="term" value="F:transferase activity, transferring phosphorus-containing groups"/>
    <property type="evidence" value="ECO:0007669"/>
    <property type="project" value="InterPro"/>
</dbReference>
<evidence type="ECO:0000313" key="2">
    <source>
        <dbReference type="EMBL" id="PRR74561.1"/>
    </source>
</evidence>
<dbReference type="EMBL" id="PVXL01000029">
    <property type="protein sequence ID" value="PRR74561.1"/>
    <property type="molecule type" value="Genomic_DNA"/>
</dbReference>
<evidence type="ECO:0000313" key="3">
    <source>
        <dbReference type="Proteomes" id="UP000239430"/>
    </source>
</evidence>
<comment type="caution">
    <text evidence="2">The sequence shown here is derived from an EMBL/GenBank/DDBJ whole genome shotgun (WGS) entry which is preliminary data.</text>
</comment>
<dbReference type="Pfam" id="PF00391">
    <property type="entry name" value="PEP-utilizers"/>
    <property type="match status" value="1"/>
</dbReference>
<gene>
    <name evidence="2" type="primary">cmdD</name>
    <name evidence="2" type="ORF">MOST_09960</name>
</gene>
<evidence type="ECO:0000259" key="1">
    <source>
        <dbReference type="Pfam" id="PF00391"/>
    </source>
</evidence>
<dbReference type="InterPro" id="IPR051549">
    <property type="entry name" value="PEP_Utilizing_Enz"/>
</dbReference>